<proteinExistence type="predicted"/>
<dbReference type="GO" id="GO:0000271">
    <property type="term" value="P:polysaccharide biosynthetic process"/>
    <property type="evidence" value="ECO:0007669"/>
    <property type="project" value="TreeGrafter"/>
</dbReference>
<dbReference type="SUPFAM" id="SSF51182">
    <property type="entry name" value="RmlC-like cupins"/>
    <property type="match status" value="1"/>
</dbReference>
<dbReference type="GO" id="GO:0008830">
    <property type="term" value="F:dTDP-4-dehydrorhamnose 3,5-epimerase activity"/>
    <property type="evidence" value="ECO:0007669"/>
    <property type="project" value="InterPro"/>
</dbReference>
<accession>A0A6J7GH08</accession>
<dbReference type="InterPro" id="IPR014710">
    <property type="entry name" value="RmlC-like_jellyroll"/>
</dbReference>
<dbReference type="CDD" id="cd00438">
    <property type="entry name" value="cupin_RmlC"/>
    <property type="match status" value="1"/>
</dbReference>
<dbReference type="InterPro" id="IPR011051">
    <property type="entry name" value="RmlC_Cupin_sf"/>
</dbReference>
<dbReference type="InterPro" id="IPR000888">
    <property type="entry name" value="RmlC-like"/>
</dbReference>
<dbReference type="PANTHER" id="PTHR21047">
    <property type="entry name" value="DTDP-6-DEOXY-D-GLUCOSE-3,5 EPIMERASE"/>
    <property type="match status" value="1"/>
</dbReference>
<dbReference type="EMBL" id="CAFBMB010000107">
    <property type="protein sequence ID" value="CAB4905918.1"/>
    <property type="molecule type" value="Genomic_DNA"/>
</dbReference>
<dbReference type="Pfam" id="PF00908">
    <property type="entry name" value="dTDP_sugar_isom"/>
    <property type="match status" value="1"/>
</dbReference>
<reference evidence="1" key="1">
    <citation type="submission" date="2020-05" db="EMBL/GenBank/DDBJ databases">
        <authorList>
            <person name="Chiriac C."/>
            <person name="Salcher M."/>
            <person name="Ghai R."/>
            <person name="Kavagutti S V."/>
        </authorList>
    </citation>
    <scope>NUCLEOTIDE SEQUENCE</scope>
</reference>
<sequence>MEFRELNVPGAFEVTPKKFADDRGLFTEWFRDDHLAQATGRTFTTVQANLSVSRRGVVRGIHFAMIPPSQAKYVTCVAGAVLDYAIDIRTGSPAFGTWDAVTLDDVDRRGIFIPEGVGHAFVALTDNATVSYLVTAPFTPEREFGINPLDADIALDFPLKRGELLLSPKDTDAPSLAVAEKLGILPTWAQAQDFYGTLRNE</sequence>
<dbReference type="Gene3D" id="2.60.120.10">
    <property type="entry name" value="Jelly Rolls"/>
    <property type="match status" value="1"/>
</dbReference>
<name>A0A6J7GH08_9ZZZZ</name>
<dbReference type="NCBIfam" id="TIGR01221">
    <property type="entry name" value="rmlC"/>
    <property type="match status" value="1"/>
</dbReference>
<dbReference type="PANTHER" id="PTHR21047:SF2">
    <property type="entry name" value="THYMIDINE DIPHOSPHO-4-KETO-RHAMNOSE 3,5-EPIMERASE"/>
    <property type="match status" value="1"/>
</dbReference>
<gene>
    <name evidence="1" type="ORF">UFOPK3516_01187</name>
</gene>
<protein>
    <submittedName>
        <fullName evidence="1">Unannotated protein</fullName>
    </submittedName>
</protein>
<dbReference type="GO" id="GO:0005829">
    <property type="term" value="C:cytosol"/>
    <property type="evidence" value="ECO:0007669"/>
    <property type="project" value="TreeGrafter"/>
</dbReference>
<evidence type="ECO:0000313" key="1">
    <source>
        <dbReference type="EMBL" id="CAB4905918.1"/>
    </source>
</evidence>
<dbReference type="GO" id="GO:0019305">
    <property type="term" value="P:dTDP-rhamnose biosynthetic process"/>
    <property type="evidence" value="ECO:0007669"/>
    <property type="project" value="TreeGrafter"/>
</dbReference>
<organism evidence="1">
    <name type="scientific">freshwater metagenome</name>
    <dbReference type="NCBI Taxonomy" id="449393"/>
    <lineage>
        <taxon>unclassified sequences</taxon>
        <taxon>metagenomes</taxon>
        <taxon>ecological metagenomes</taxon>
    </lineage>
</organism>
<dbReference type="AlphaFoldDB" id="A0A6J7GH08"/>